<dbReference type="InterPro" id="IPR050090">
    <property type="entry name" value="Tyrosine_recombinase_XerCD"/>
</dbReference>
<proteinExistence type="inferred from homology"/>
<protein>
    <submittedName>
        <fullName evidence="5">Site-specific integrase</fullName>
    </submittedName>
</protein>
<dbReference type="InterPro" id="IPR013762">
    <property type="entry name" value="Integrase-like_cat_sf"/>
</dbReference>
<sequence>MSEPKIILYKSKTYSDGSNPIMIQIIVKGKAVRKVISRCNAKYWLSSKSRVSPRFIEAPRINNEIEIALREFGLNDRIDFYPFFFSIIENYKLNNQFGRYKAFKVLYDQLLEYDHNICFQGLTERKMYDFAAYLRDSKKNALNTVREKMQVFNRVLRSAKKSKYIVDNPLDDITFKRERSIKDKLSVDEINKFSSYPLSGKQAEARDLFMSSIYLRGIRIGDLVVLKTSNIHSGRIVYKESKTGKVQNIAIIQELQIILDRWSGKNPDGYLFSFTRFHADYFTYKENIKKSTIKINGLLKRAAKIVGIDKNITPHTARHSFSRLANTTIKDLSITKDLIGHSSLSVHEGYISDISDDLVMDGYAQQVLDKLK</sequence>
<dbReference type="PANTHER" id="PTHR30349:SF41">
    <property type="entry name" value="INTEGRASE_RECOMBINASE PROTEIN MJ0367-RELATED"/>
    <property type="match status" value="1"/>
</dbReference>
<evidence type="ECO:0000313" key="6">
    <source>
        <dbReference type="Proteomes" id="UP001144347"/>
    </source>
</evidence>
<dbReference type="Gene3D" id="1.10.150.130">
    <property type="match status" value="1"/>
</dbReference>
<dbReference type="InterPro" id="IPR025269">
    <property type="entry name" value="SAM-like_dom"/>
</dbReference>
<comment type="similarity">
    <text evidence="1">Belongs to the 'phage' integrase family.</text>
</comment>
<dbReference type="SUPFAM" id="SSF56349">
    <property type="entry name" value="DNA breaking-rejoining enzymes"/>
    <property type="match status" value="1"/>
</dbReference>
<evidence type="ECO:0000313" key="5">
    <source>
        <dbReference type="EMBL" id="MCZ4244994.1"/>
    </source>
</evidence>
<evidence type="ECO:0000256" key="1">
    <source>
        <dbReference type="ARBA" id="ARBA00008857"/>
    </source>
</evidence>
<evidence type="ECO:0000259" key="4">
    <source>
        <dbReference type="PROSITE" id="PS51898"/>
    </source>
</evidence>
<gene>
    <name evidence="5" type="ORF">O0955_13355</name>
</gene>
<dbReference type="Proteomes" id="UP001144347">
    <property type="component" value="Unassembled WGS sequence"/>
</dbReference>
<evidence type="ECO:0000256" key="3">
    <source>
        <dbReference type="ARBA" id="ARBA00023172"/>
    </source>
</evidence>
<dbReference type="Pfam" id="PF13102">
    <property type="entry name" value="Phage_int_SAM_5"/>
    <property type="match status" value="1"/>
</dbReference>
<dbReference type="InterPro" id="IPR002104">
    <property type="entry name" value="Integrase_catalytic"/>
</dbReference>
<organism evidence="5 6">
    <name type="scientific">Pedobacter punctiformis</name>
    <dbReference type="NCBI Taxonomy" id="3004097"/>
    <lineage>
        <taxon>Bacteria</taxon>
        <taxon>Pseudomonadati</taxon>
        <taxon>Bacteroidota</taxon>
        <taxon>Sphingobacteriia</taxon>
        <taxon>Sphingobacteriales</taxon>
        <taxon>Sphingobacteriaceae</taxon>
        <taxon>Pedobacter</taxon>
    </lineage>
</organism>
<dbReference type="InterPro" id="IPR011010">
    <property type="entry name" value="DNA_brk_join_enz"/>
</dbReference>
<dbReference type="Pfam" id="PF00589">
    <property type="entry name" value="Phage_integrase"/>
    <property type="match status" value="1"/>
</dbReference>
<dbReference type="EMBL" id="JAPWGM010000004">
    <property type="protein sequence ID" value="MCZ4244994.1"/>
    <property type="molecule type" value="Genomic_DNA"/>
</dbReference>
<evidence type="ECO:0000256" key="2">
    <source>
        <dbReference type="ARBA" id="ARBA00023125"/>
    </source>
</evidence>
<dbReference type="PROSITE" id="PS51898">
    <property type="entry name" value="TYR_RECOMBINASE"/>
    <property type="match status" value="1"/>
</dbReference>
<accession>A0ABT4LDS3</accession>
<dbReference type="Gene3D" id="1.10.443.10">
    <property type="entry name" value="Intergrase catalytic core"/>
    <property type="match status" value="1"/>
</dbReference>
<dbReference type="InterPro" id="IPR010998">
    <property type="entry name" value="Integrase_recombinase_N"/>
</dbReference>
<comment type="caution">
    <text evidence="5">The sequence shown here is derived from an EMBL/GenBank/DDBJ whole genome shotgun (WGS) entry which is preliminary data.</text>
</comment>
<dbReference type="PANTHER" id="PTHR30349">
    <property type="entry name" value="PHAGE INTEGRASE-RELATED"/>
    <property type="match status" value="1"/>
</dbReference>
<reference evidence="5" key="1">
    <citation type="submission" date="2022-12" db="EMBL/GenBank/DDBJ databases">
        <title>Genome sequence of HCMS5-2.</title>
        <authorList>
            <person name="Woo H."/>
        </authorList>
    </citation>
    <scope>NUCLEOTIDE SEQUENCE</scope>
    <source>
        <strain evidence="5">HCMS5-2</strain>
    </source>
</reference>
<keyword evidence="6" id="KW-1185">Reference proteome</keyword>
<name>A0ABT4LDS3_9SPHI</name>
<keyword evidence="2" id="KW-0238">DNA-binding</keyword>
<dbReference type="RefSeq" id="WP_269428047.1">
    <property type="nucleotide sequence ID" value="NZ_JAPWGM010000004.1"/>
</dbReference>
<feature type="domain" description="Tyr recombinase" evidence="4">
    <location>
        <begin position="180"/>
        <end position="364"/>
    </location>
</feature>
<keyword evidence="3" id="KW-0233">DNA recombination</keyword>